<name>A0AAV8DXH6_9POAL</name>
<dbReference type="InterPro" id="IPR007627">
    <property type="entry name" value="RNA_pol_sigma70_r2"/>
</dbReference>
<dbReference type="InterPro" id="IPR050239">
    <property type="entry name" value="Sigma-70_RNA_pol_init_factors"/>
</dbReference>
<feature type="domain" description="RNA polymerase sigma-70" evidence="7">
    <location>
        <begin position="200"/>
        <end position="213"/>
    </location>
</feature>
<dbReference type="Pfam" id="PF04539">
    <property type="entry name" value="Sigma70_r3"/>
    <property type="match status" value="1"/>
</dbReference>
<dbReference type="GO" id="GO:0006352">
    <property type="term" value="P:DNA-templated transcription initiation"/>
    <property type="evidence" value="ECO:0007669"/>
    <property type="project" value="InterPro"/>
</dbReference>
<dbReference type="PROSITE" id="PS00715">
    <property type="entry name" value="SIGMA70_1"/>
    <property type="match status" value="1"/>
</dbReference>
<keyword evidence="10" id="KW-1185">Reference proteome</keyword>
<evidence type="ECO:0000256" key="3">
    <source>
        <dbReference type="ARBA" id="ARBA00023082"/>
    </source>
</evidence>
<dbReference type="InterPro" id="IPR014284">
    <property type="entry name" value="RNA_pol_sigma-70_dom"/>
</dbReference>
<dbReference type="PANTHER" id="PTHR30603:SF47">
    <property type="entry name" value="RNA POLYMERASE SIGMA FACTOR SIGD, CHLOROPLASTIC"/>
    <property type="match status" value="1"/>
</dbReference>
<keyword evidence="3" id="KW-0731">Sigma factor</keyword>
<feature type="region of interest" description="Disordered" evidence="6">
    <location>
        <begin position="1"/>
        <end position="37"/>
    </location>
</feature>
<gene>
    <name evidence="9" type="ORF">LUZ62_056148</name>
</gene>
<dbReference type="SUPFAM" id="SSF88659">
    <property type="entry name" value="Sigma3 and sigma4 domains of RNA polymerase sigma factors"/>
    <property type="match status" value="2"/>
</dbReference>
<dbReference type="Gene3D" id="1.10.601.10">
    <property type="entry name" value="RNA Polymerase Primary Sigma Factor"/>
    <property type="match status" value="1"/>
</dbReference>
<proteinExistence type="inferred from homology"/>
<dbReference type="CDD" id="cd06171">
    <property type="entry name" value="Sigma70_r4"/>
    <property type="match status" value="1"/>
</dbReference>
<keyword evidence="4" id="KW-0238">DNA-binding</keyword>
<evidence type="ECO:0000259" key="7">
    <source>
        <dbReference type="PROSITE" id="PS00715"/>
    </source>
</evidence>
<dbReference type="PROSITE" id="PS00716">
    <property type="entry name" value="SIGMA70_2"/>
    <property type="match status" value="1"/>
</dbReference>
<sequence>MPPPCSLHPPHPTFSLPSHHATPPPKQTVQIAPPQPNSSTIRTTFNAQMVALGEEMSASDIALEWDQLMDERRRQRRGARRRRRRKNLGFWDEEEGIEDEIDERWLFGPDRSRNLTKRQEAALSRYLQEEALLLTNDTQIMMESTELGSSRTETSTLRRRNRDKVLLRARASEERIMMNYRRLVISIAANYEGNGLSLEDLIQAGCVGLLRGVRKFDHKKGYKLSTYVYWWIKQAIVRAIANNSRLVRLPVNLCEATSKVSEAKAILASKLMRRPTHAEIAEFANLSVSSVKLIVQWNKKPFSFDLPAKKDGLRLQDVISGPDELRPELAVIRQLKLQSLVKVFGKLSDREEVIIRLRYGLNGERAQTFEEIGKLINVSGERARQIHIKTLRKLRKEKNLIECLLLRSL</sequence>
<evidence type="ECO:0000256" key="6">
    <source>
        <dbReference type="SAM" id="MobiDB-lite"/>
    </source>
</evidence>
<comment type="caution">
    <text evidence="9">The sequence shown here is derived from an EMBL/GenBank/DDBJ whole genome shotgun (WGS) entry which is preliminary data.</text>
</comment>
<comment type="similarity">
    <text evidence="1">Belongs to the sigma-70 factor family.</text>
</comment>
<evidence type="ECO:0000313" key="10">
    <source>
        <dbReference type="Proteomes" id="UP001140206"/>
    </source>
</evidence>
<dbReference type="AlphaFoldDB" id="A0AAV8DXH6"/>
<organism evidence="9 10">
    <name type="scientific">Rhynchospora pubera</name>
    <dbReference type="NCBI Taxonomy" id="906938"/>
    <lineage>
        <taxon>Eukaryota</taxon>
        <taxon>Viridiplantae</taxon>
        <taxon>Streptophyta</taxon>
        <taxon>Embryophyta</taxon>
        <taxon>Tracheophyta</taxon>
        <taxon>Spermatophyta</taxon>
        <taxon>Magnoliopsida</taxon>
        <taxon>Liliopsida</taxon>
        <taxon>Poales</taxon>
        <taxon>Cyperaceae</taxon>
        <taxon>Cyperoideae</taxon>
        <taxon>Rhynchosporeae</taxon>
        <taxon>Rhynchospora</taxon>
    </lineage>
</organism>
<dbReference type="EMBL" id="JAMFTS010000003">
    <property type="protein sequence ID" value="KAJ4771891.1"/>
    <property type="molecule type" value="Genomic_DNA"/>
</dbReference>
<dbReference type="InterPro" id="IPR007630">
    <property type="entry name" value="RNA_pol_sigma70_r4"/>
</dbReference>
<dbReference type="NCBIfam" id="TIGR02937">
    <property type="entry name" value="sigma70-ECF"/>
    <property type="match status" value="1"/>
</dbReference>
<protein>
    <submittedName>
        <fullName evidence="9">RNA polymerase sigma factor</fullName>
    </submittedName>
</protein>
<dbReference type="InterPro" id="IPR013324">
    <property type="entry name" value="RNA_pol_sigma_r3/r4-like"/>
</dbReference>
<dbReference type="GO" id="GO:0016987">
    <property type="term" value="F:sigma factor activity"/>
    <property type="evidence" value="ECO:0007669"/>
    <property type="project" value="UniProtKB-KW"/>
</dbReference>
<keyword evidence="2" id="KW-0805">Transcription regulation</keyword>
<dbReference type="InterPro" id="IPR000943">
    <property type="entry name" value="RNA_pol_sigma70"/>
</dbReference>
<dbReference type="InterPro" id="IPR036388">
    <property type="entry name" value="WH-like_DNA-bd_sf"/>
</dbReference>
<evidence type="ECO:0000256" key="2">
    <source>
        <dbReference type="ARBA" id="ARBA00023015"/>
    </source>
</evidence>
<dbReference type="InterPro" id="IPR007624">
    <property type="entry name" value="RNA_pol_sigma70_r3"/>
</dbReference>
<reference evidence="9" key="1">
    <citation type="submission" date="2022-08" db="EMBL/GenBank/DDBJ databases">
        <authorList>
            <person name="Marques A."/>
        </authorList>
    </citation>
    <scope>NUCLEOTIDE SEQUENCE</scope>
    <source>
        <strain evidence="9">RhyPub2mFocal</strain>
        <tissue evidence="9">Leaves</tissue>
    </source>
</reference>
<dbReference type="InterPro" id="IPR013325">
    <property type="entry name" value="RNA_pol_sigma_r2"/>
</dbReference>
<dbReference type="Gene3D" id="1.10.10.10">
    <property type="entry name" value="Winged helix-like DNA-binding domain superfamily/Winged helix DNA-binding domain"/>
    <property type="match status" value="2"/>
</dbReference>
<evidence type="ECO:0000256" key="4">
    <source>
        <dbReference type="ARBA" id="ARBA00023125"/>
    </source>
</evidence>
<evidence type="ECO:0000313" key="9">
    <source>
        <dbReference type="EMBL" id="KAJ4771891.1"/>
    </source>
</evidence>
<accession>A0AAV8DXH6</accession>
<evidence type="ECO:0000256" key="5">
    <source>
        <dbReference type="ARBA" id="ARBA00023163"/>
    </source>
</evidence>
<evidence type="ECO:0000256" key="1">
    <source>
        <dbReference type="ARBA" id="ARBA00007788"/>
    </source>
</evidence>
<dbReference type="Pfam" id="PF04545">
    <property type="entry name" value="Sigma70_r4"/>
    <property type="match status" value="1"/>
</dbReference>
<dbReference type="Pfam" id="PF04542">
    <property type="entry name" value="Sigma70_r2"/>
    <property type="match status" value="1"/>
</dbReference>
<dbReference type="GO" id="GO:0003677">
    <property type="term" value="F:DNA binding"/>
    <property type="evidence" value="ECO:0007669"/>
    <property type="project" value="UniProtKB-KW"/>
</dbReference>
<dbReference type="PANTHER" id="PTHR30603">
    <property type="entry name" value="RNA POLYMERASE SIGMA FACTOR RPO"/>
    <property type="match status" value="1"/>
</dbReference>
<dbReference type="SUPFAM" id="SSF88946">
    <property type="entry name" value="Sigma2 domain of RNA polymerase sigma factors"/>
    <property type="match status" value="1"/>
</dbReference>
<feature type="domain" description="RNA polymerase sigma-70" evidence="8">
    <location>
        <begin position="368"/>
        <end position="394"/>
    </location>
</feature>
<dbReference type="PRINTS" id="PR00046">
    <property type="entry name" value="SIGMA70FCT"/>
</dbReference>
<evidence type="ECO:0000259" key="8">
    <source>
        <dbReference type="PROSITE" id="PS00716"/>
    </source>
</evidence>
<feature type="compositionally biased region" description="Pro residues" evidence="6">
    <location>
        <begin position="1"/>
        <end position="12"/>
    </location>
</feature>
<dbReference type="Proteomes" id="UP001140206">
    <property type="component" value="Chromosome 3"/>
</dbReference>
<keyword evidence="5" id="KW-0804">Transcription</keyword>